<keyword evidence="1" id="KW-0396">Initiation factor</keyword>
<dbReference type="GO" id="GO:0000049">
    <property type="term" value="F:tRNA binding"/>
    <property type="evidence" value="ECO:0007669"/>
    <property type="project" value="TreeGrafter"/>
</dbReference>
<dbReference type="PANTHER" id="PTHR42854">
    <property type="entry name" value="EUKARYOTIC TRANSLATION INITIATION FACTOR 2 SUBUNIT 3 FAMILY MEMBER"/>
    <property type="match status" value="1"/>
</dbReference>
<gene>
    <name evidence="6" type="ORF">ACHHYP_20153</name>
</gene>
<dbReference type="Gene3D" id="2.40.30.10">
    <property type="entry name" value="Translation factors"/>
    <property type="match status" value="2"/>
</dbReference>
<organism evidence="6 7">
    <name type="scientific">Achlya hypogyna</name>
    <name type="common">Oomycete</name>
    <name type="synonym">Protoachlya hypogyna</name>
    <dbReference type="NCBI Taxonomy" id="1202772"/>
    <lineage>
        <taxon>Eukaryota</taxon>
        <taxon>Sar</taxon>
        <taxon>Stramenopiles</taxon>
        <taxon>Oomycota</taxon>
        <taxon>Saprolegniomycetes</taxon>
        <taxon>Saprolegniales</taxon>
        <taxon>Achlyaceae</taxon>
        <taxon>Achlya</taxon>
    </lineage>
</organism>
<dbReference type="PANTHER" id="PTHR42854:SF3">
    <property type="entry name" value="EUKARYOTIC TRANSLATION INITIATION FACTOR 2 SUBUNIT 3-RELATED"/>
    <property type="match status" value="1"/>
</dbReference>
<comment type="caution">
    <text evidence="6">The sequence shown here is derived from an EMBL/GenBank/DDBJ whole genome shotgun (WGS) entry which is preliminary data.</text>
</comment>
<evidence type="ECO:0000313" key="7">
    <source>
        <dbReference type="Proteomes" id="UP000243579"/>
    </source>
</evidence>
<dbReference type="Pfam" id="PF09173">
    <property type="entry name" value="eIF2_C"/>
    <property type="match status" value="1"/>
</dbReference>
<evidence type="ECO:0000259" key="5">
    <source>
        <dbReference type="Pfam" id="PF09173"/>
    </source>
</evidence>
<dbReference type="GO" id="GO:0003743">
    <property type="term" value="F:translation initiation factor activity"/>
    <property type="evidence" value="ECO:0007669"/>
    <property type="project" value="UniProtKB-KW"/>
</dbReference>
<dbReference type="InterPro" id="IPR009000">
    <property type="entry name" value="Transl_B-barrel_sf"/>
</dbReference>
<dbReference type="OrthoDB" id="1045173at2759"/>
<proteinExistence type="predicted"/>
<feature type="domain" description="Initiation factor eIF2 gamma C-terminal" evidence="5">
    <location>
        <begin position="276"/>
        <end position="344"/>
    </location>
</feature>
<dbReference type="SUPFAM" id="SSF50447">
    <property type="entry name" value="Translation proteins"/>
    <property type="match status" value="1"/>
</dbReference>
<evidence type="ECO:0000256" key="1">
    <source>
        <dbReference type="ARBA" id="ARBA00022540"/>
    </source>
</evidence>
<dbReference type="InterPro" id="IPR015256">
    <property type="entry name" value="eIF2g_C"/>
</dbReference>
<name>A0A1V9Z2P0_ACHHY</name>
<dbReference type="STRING" id="1202772.A0A1V9Z2P0"/>
<keyword evidence="7" id="KW-1185">Reference proteome</keyword>
<keyword evidence="4" id="KW-0342">GTP-binding</keyword>
<evidence type="ECO:0000313" key="6">
    <source>
        <dbReference type="EMBL" id="OQR92152.1"/>
    </source>
</evidence>
<dbReference type="AlphaFoldDB" id="A0A1V9Z2P0"/>
<dbReference type="InterPro" id="IPR009001">
    <property type="entry name" value="Transl_elong_EF1A/Init_IF2_C"/>
</dbReference>
<dbReference type="InterPro" id="IPR050543">
    <property type="entry name" value="eIF2G"/>
</dbReference>
<protein>
    <recommendedName>
        <fullName evidence="5">Initiation factor eIF2 gamma C-terminal domain-containing protein</fullName>
    </recommendedName>
</protein>
<evidence type="ECO:0000256" key="2">
    <source>
        <dbReference type="ARBA" id="ARBA00022741"/>
    </source>
</evidence>
<dbReference type="EMBL" id="JNBR01000479">
    <property type="protein sequence ID" value="OQR92152.1"/>
    <property type="molecule type" value="Genomic_DNA"/>
</dbReference>
<dbReference type="SUPFAM" id="SSF50465">
    <property type="entry name" value="EF-Tu/eEF-1alpha/eIF2-gamma C-terminal domain"/>
    <property type="match status" value="1"/>
</dbReference>
<evidence type="ECO:0000256" key="4">
    <source>
        <dbReference type="ARBA" id="ARBA00023134"/>
    </source>
</evidence>
<dbReference type="GO" id="GO:0005829">
    <property type="term" value="C:cytosol"/>
    <property type="evidence" value="ECO:0007669"/>
    <property type="project" value="TreeGrafter"/>
</dbReference>
<dbReference type="Proteomes" id="UP000243579">
    <property type="component" value="Unassembled WGS sequence"/>
</dbReference>
<dbReference type="GO" id="GO:0005525">
    <property type="term" value="F:GTP binding"/>
    <property type="evidence" value="ECO:0007669"/>
    <property type="project" value="UniProtKB-KW"/>
</dbReference>
<keyword evidence="2" id="KW-0547">Nucleotide-binding</keyword>
<accession>A0A1V9Z2P0</accession>
<dbReference type="GO" id="GO:0001731">
    <property type="term" value="P:formation of translation preinitiation complex"/>
    <property type="evidence" value="ECO:0007669"/>
    <property type="project" value="TreeGrafter"/>
</dbReference>
<evidence type="ECO:0000256" key="3">
    <source>
        <dbReference type="ARBA" id="ARBA00022917"/>
    </source>
</evidence>
<keyword evidence="3" id="KW-0648">Protein biosynthesis</keyword>
<sequence>MAPLSVSAAGCDTGCLPPITVSIVSSTPQALASFVRSLAGNGCGLRHGPWAHTAVQIYHRDGKFVAWRSHETTETDTAGHSWDVVRRVTFVHDPNQLLPSDAVVALPLASSAKTCAVLWPSSTTEGARLDVASLVAFLAALPSRAIGMALQMYVMQSHDPNRPGAAVENLKGGVAVSLITHGVLRIGDDVELRPGRFVRDHATGRVSCMPLRTRITGLQVSGSPVDSAGPGNLVTVNTTLDATLTRSHRLTGQRMGYVGTLPSIFTEVEVMLAPKTHGRRNRHLAKADAVRVAVGTMVASATVVWAHSDAVALALNTPLCIAPGDPVVMSLRRRNQWQVVGDGVFSRGVKADVADL</sequence>
<reference evidence="6 7" key="1">
    <citation type="journal article" date="2014" name="Genome Biol. Evol.">
        <title>The secreted proteins of Achlya hypogyna and Thraustotheca clavata identify the ancestral oomycete secretome and reveal gene acquisitions by horizontal gene transfer.</title>
        <authorList>
            <person name="Misner I."/>
            <person name="Blouin N."/>
            <person name="Leonard G."/>
            <person name="Richards T.A."/>
            <person name="Lane C.E."/>
        </authorList>
    </citation>
    <scope>NUCLEOTIDE SEQUENCE [LARGE SCALE GENOMIC DNA]</scope>
    <source>
        <strain evidence="6 7">ATCC 48635</strain>
    </source>
</reference>